<keyword evidence="2" id="KW-1185">Reference proteome</keyword>
<dbReference type="Gene3D" id="6.10.280.50">
    <property type="match status" value="1"/>
</dbReference>
<reference evidence="1" key="1">
    <citation type="journal article" date="2014" name="Int. J. Syst. Evol. Microbiol.">
        <title>Complete genome sequence of Corynebacterium casei LMG S-19264T (=DSM 44701T), isolated from a smear-ripened cheese.</title>
        <authorList>
            <consortium name="US DOE Joint Genome Institute (JGI-PGF)"/>
            <person name="Walter F."/>
            <person name="Albersmeier A."/>
            <person name="Kalinowski J."/>
            <person name="Ruckert C."/>
        </authorList>
    </citation>
    <scope>NUCLEOTIDE SEQUENCE</scope>
    <source>
        <strain evidence="1">CGMCC 1.15725</strain>
    </source>
</reference>
<name>A0A8J2YXZ1_9PROT</name>
<sequence length="66" mass="7430">MDLDNEAIKQKLAALVSEHRDLDALIAHVADSAEDQLQIQRLKKRKLALKDMIARLESLLLPDIIA</sequence>
<evidence type="ECO:0000313" key="1">
    <source>
        <dbReference type="EMBL" id="GGF38032.1"/>
    </source>
</evidence>
<dbReference type="RefSeq" id="WP_189050935.1">
    <property type="nucleotide sequence ID" value="NZ_BMJQ01000015.1"/>
</dbReference>
<accession>A0A8J2YXZ1</accession>
<reference evidence="1" key="2">
    <citation type="submission" date="2020-09" db="EMBL/GenBank/DDBJ databases">
        <authorList>
            <person name="Sun Q."/>
            <person name="Zhou Y."/>
        </authorList>
    </citation>
    <scope>NUCLEOTIDE SEQUENCE</scope>
    <source>
        <strain evidence="1">CGMCC 1.15725</strain>
    </source>
</reference>
<dbReference type="Proteomes" id="UP000646365">
    <property type="component" value="Unassembled WGS sequence"/>
</dbReference>
<organism evidence="1 2">
    <name type="scientific">Aliidongia dinghuensis</name>
    <dbReference type="NCBI Taxonomy" id="1867774"/>
    <lineage>
        <taxon>Bacteria</taxon>
        <taxon>Pseudomonadati</taxon>
        <taxon>Pseudomonadota</taxon>
        <taxon>Alphaproteobacteria</taxon>
        <taxon>Rhodospirillales</taxon>
        <taxon>Dongiaceae</taxon>
        <taxon>Aliidongia</taxon>
    </lineage>
</organism>
<comment type="caution">
    <text evidence="1">The sequence shown here is derived from an EMBL/GenBank/DDBJ whole genome shotgun (WGS) entry which is preliminary data.</text>
</comment>
<protein>
    <recommendedName>
        <fullName evidence="3">DUF465 domain-containing protein</fullName>
    </recommendedName>
</protein>
<dbReference type="Pfam" id="PF04325">
    <property type="entry name" value="DUF465"/>
    <property type="match status" value="1"/>
</dbReference>
<dbReference type="InterPro" id="IPR007420">
    <property type="entry name" value="DUF465"/>
</dbReference>
<evidence type="ECO:0000313" key="2">
    <source>
        <dbReference type="Proteomes" id="UP000646365"/>
    </source>
</evidence>
<dbReference type="AlphaFoldDB" id="A0A8J2YXZ1"/>
<gene>
    <name evidence="1" type="ORF">GCM10011611_50500</name>
</gene>
<dbReference type="EMBL" id="BMJQ01000015">
    <property type="protein sequence ID" value="GGF38032.1"/>
    <property type="molecule type" value="Genomic_DNA"/>
</dbReference>
<dbReference type="InterPro" id="IPR038444">
    <property type="entry name" value="DUF465_sf"/>
</dbReference>
<evidence type="ECO:0008006" key="3">
    <source>
        <dbReference type="Google" id="ProtNLM"/>
    </source>
</evidence>
<proteinExistence type="predicted"/>